<reference evidence="5" key="2">
    <citation type="submission" date="2025-08" db="UniProtKB">
        <authorList>
            <consortium name="RefSeq"/>
        </authorList>
    </citation>
    <scope>IDENTIFICATION</scope>
    <source>
        <strain evidence="5">14028-0561.14</strain>
        <tissue evidence="5">Whole fly</tissue>
    </source>
</reference>
<reference evidence="4" key="1">
    <citation type="submission" date="2025-05" db="UniProtKB">
        <authorList>
            <consortium name="RefSeq"/>
        </authorList>
    </citation>
    <scope>NUCLEOTIDE SEQUENCE [LARGE SCALE GENOMIC DNA]</scope>
    <source>
        <strain evidence="4">14028-0561.14</strain>
    </source>
</reference>
<dbReference type="RefSeq" id="XP_070140512.1">
    <property type="nucleotide sequence ID" value="XM_070284411.1"/>
</dbReference>
<dbReference type="GeneID" id="108076157"/>
<accession>A0ABM4GCS1</accession>
<gene>
    <name evidence="5" type="primary">LOC108076157</name>
</gene>
<proteinExistence type="inferred from homology"/>
<evidence type="ECO:0000256" key="2">
    <source>
        <dbReference type="ARBA" id="ARBA00022679"/>
    </source>
</evidence>
<evidence type="ECO:0000259" key="3">
    <source>
        <dbReference type="Pfam" id="PF00685"/>
    </source>
</evidence>
<evidence type="ECO:0000313" key="4">
    <source>
        <dbReference type="Proteomes" id="UP001652661"/>
    </source>
</evidence>
<dbReference type="Pfam" id="PF00685">
    <property type="entry name" value="Sulfotransfer_1"/>
    <property type="match status" value="1"/>
</dbReference>
<keyword evidence="2" id="KW-0808">Transferase</keyword>
<protein>
    <submittedName>
        <fullName evidence="5">Sulfotransferase 1 family member D1-like</fullName>
    </submittedName>
</protein>
<keyword evidence="4" id="KW-1185">Reference proteome</keyword>
<comment type="similarity">
    <text evidence="1">Belongs to the sulfotransferase 1 family.</text>
</comment>
<dbReference type="InterPro" id="IPR027417">
    <property type="entry name" value="P-loop_NTPase"/>
</dbReference>
<dbReference type="SUPFAM" id="SSF52540">
    <property type="entry name" value="P-loop containing nucleoside triphosphate hydrolases"/>
    <property type="match status" value="1"/>
</dbReference>
<feature type="domain" description="Sulfotransferase" evidence="3">
    <location>
        <begin position="47"/>
        <end position="301"/>
    </location>
</feature>
<dbReference type="Proteomes" id="UP001652661">
    <property type="component" value="Chromosome 2R"/>
</dbReference>
<dbReference type="PANTHER" id="PTHR11783">
    <property type="entry name" value="SULFOTRANSFERASE SULT"/>
    <property type="match status" value="1"/>
</dbReference>
<sequence>MQRVQVTPRSYPTNLIDKDWSKRKHFHWNKDAQVFLNLVHGMEIREDDVWIVTLPKCGTTWMQELLWLLLNDCDFEEALSKDQELRSPFLEFNLICNNNAEQALKFVHEFKSPRLIKSHLPLALLPSKLWKGKNKVIYVFRNPLDASVSQYYHNLNWGFAFGKTLEEFVEERVSSEDFITDTIAHAHEFCQLRKEPWVFYTSFERMKKDLRGVINEVSTFLNKPVSEEQMERLLKHLSFEEMKKNPTTNHRWEQAQLKLKDAGKEKHNFIRKGQVNGYKDELKPEQIKKANERIQKSLKDNSVTMEELLLAVEVSTFLALSSLEEGPVCVICTRRSVEGGGSFFMGAVMVNRPSEEREEVTVSGLTSPGKVISLGENCWTSRITSNFSLSMCSPLVLPKKTSRLLLLLLFCHVQAHLSKRSYSDQSVHGYMTERTCWWNEVCKEEFQSLFRCKCPQFSYCRSPGRYYNAYCSMTDTGYIWTQPNWDWGA</sequence>
<dbReference type="Gene3D" id="3.40.50.300">
    <property type="entry name" value="P-loop containing nucleotide triphosphate hydrolases"/>
    <property type="match status" value="1"/>
</dbReference>
<name>A0ABM4GCS1_DROKI</name>
<evidence type="ECO:0000313" key="5">
    <source>
        <dbReference type="RefSeq" id="XP_070140512.1"/>
    </source>
</evidence>
<evidence type="ECO:0000256" key="1">
    <source>
        <dbReference type="ARBA" id="ARBA00005771"/>
    </source>
</evidence>
<organism evidence="4 5">
    <name type="scientific">Drosophila kikkawai</name>
    <name type="common">Fruit fly</name>
    <dbReference type="NCBI Taxonomy" id="30033"/>
    <lineage>
        <taxon>Eukaryota</taxon>
        <taxon>Metazoa</taxon>
        <taxon>Ecdysozoa</taxon>
        <taxon>Arthropoda</taxon>
        <taxon>Hexapoda</taxon>
        <taxon>Insecta</taxon>
        <taxon>Pterygota</taxon>
        <taxon>Neoptera</taxon>
        <taxon>Endopterygota</taxon>
        <taxon>Diptera</taxon>
        <taxon>Brachycera</taxon>
        <taxon>Muscomorpha</taxon>
        <taxon>Ephydroidea</taxon>
        <taxon>Drosophilidae</taxon>
        <taxon>Drosophila</taxon>
        <taxon>Sophophora</taxon>
    </lineage>
</organism>
<dbReference type="InterPro" id="IPR000863">
    <property type="entry name" value="Sulfotransferase_dom"/>
</dbReference>